<keyword evidence="6" id="KW-0539">Nucleus</keyword>
<sequence>MPSPYDSPPDSADPFILDSSSQLSYAPRCEPDILSDPKDDREDDFLKPYIVVFRLNPFTTHDGIHGRPVPASARAHSHPEDMQPIMLEFQLSVGSPPSPTPESESNSEGNPASKSPPPDSEASIRPGTLRYLDGEAAPSPVFAEPPRTQFETTTWSPAPLFHPLPQPPRQSFSQLDNAHRSPATFHAHPHFNDQDHPFTRVDRTPEPEASYQQSSTLTYPPSLAYYAHHAGSESGSMYAPQSTVEEGQESSSGYRYEYSSSHASGSDGYPATHAHAGSYSYSQDDNPTYSSQAQQSFSFSFARGDASSRDTLFATPAQMSNPSRQEEIYPLAHDNPSPSPMPYPGGDFTSTNGHPLGHAAPPSLNIVADDHYGLNTRLHDGNRRDAPLPQNDAQVRDIKFSSSSPHQTQPGLIRRLPPPVSYDSHSREPYFQTSPRGYDQIASRGFGQGANGFEQPASEPQYHSRPPPSVFDRRRSLTFERSVSRTGSSVFSRPTSGAFSHISSGTLGLVDSDSGSPYLSASHVPERPCSGLLDQPASHAPEPFARCASFDSVQTPGTITPMRIFDSPVPMRSDTISPALSTTSFPVDRRSASRTPHPFPPFQPGEMNRSGGKKHWCTVCNRGFTRPSTLATHLNSHTGEQPHLCPVKSCGSRFSVSSNLKRHVKRHNLSGLGPVPRAQRKKTTAARKGSEKRRPRVLQERKNVQPWCPESLRGMRNAKSLSSRPPFEMLKRTAPLRAPLPVVRPHGQLGDENYEDRDSFFYARETDQPIPYHPLVGLFPATRIAKLGYAAHTDMEVLCPDWELEMIISKFDCTSLDCMSVMAKFAQE</sequence>
<dbReference type="AlphaFoldDB" id="A0A8H3C1S0"/>
<evidence type="ECO:0000256" key="3">
    <source>
        <dbReference type="ARBA" id="ARBA00022737"/>
    </source>
</evidence>
<dbReference type="PANTHER" id="PTHR16515">
    <property type="entry name" value="PR DOMAIN ZINC FINGER PROTEIN"/>
    <property type="match status" value="1"/>
</dbReference>
<feature type="region of interest" description="Disordered" evidence="8">
    <location>
        <begin position="91"/>
        <end position="217"/>
    </location>
</feature>
<evidence type="ECO:0000256" key="2">
    <source>
        <dbReference type="ARBA" id="ARBA00022723"/>
    </source>
</evidence>
<feature type="compositionally biased region" description="Low complexity" evidence="8">
    <location>
        <begin position="249"/>
        <end position="261"/>
    </location>
</feature>
<evidence type="ECO:0000256" key="6">
    <source>
        <dbReference type="ARBA" id="ARBA00023242"/>
    </source>
</evidence>
<evidence type="ECO:0000256" key="7">
    <source>
        <dbReference type="PROSITE-ProRule" id="PRU00042"/>
    </source>
</evidence>
<protein>
    <recommendedName>
        <fullName evidence="9">C2H2-type domain-containing protein</fullName>
    </recommendedName>
</protein>
<proteinExistence type="predicted"/>
<feature type="region of interest" description="Disordered" evidence="8">
    <location>
        <begin position="400"/>
        <end position="472"/>
    </location>
</feature>
<dbReference type="SMART" id="SM00355">
    <property type="entry name" value="ZnF_C2H2"/>
    <property type="match status" value="2"/>
</dbReference>
<dbReference type="PANTHER" id="PTHR16515:SF49">
    <property type="entry name" value="GASTRULA ZINC FINGER PROTEIN XLCGF49.1-LIKE-RELATED"/>
    <property type="match status" value="1"/>
</dbReference>
<evidence type="ECO:0000256" key="8">
    <source>
        <dbReference type="SAM" id="MobiDB-lite"/>
    </source>
</evidence>
<dbReference type="Gene3D" id="3.30.160.60">
    <property type="entry name" value="Classic Zinc Finger"/>
    <property type="match status" value="2"/>
</dbReference>
<comment type="caution">
    <text evidence="10">The sequence shown here is derived from an EMBL/GenBank/DDBJ whole genome shotgun (WGS) entry which is preliminary data.</text>
</comment>
<dbReference type="PROSITE" id="PS00028">
    <property type="entry name" value="ZINC_FINGER_C2H2_1"/>
    <property type="match status" value="2"/>
</dbReference>
<comment type="subcellular location">
    <subcellularLocation>
        <location evidence="1">Nucleus</location>
    </subcellularLocation>
</comment>
<keyword evidence="3" id="KW-0677">Repeat</keyword>
<dbReference type="SUPFAM" id="SSF57667">
    <property type="entry name" value="beta-beta-alpha zinc fingers"/>
    <property type="match status" value="1"/>
</dbReference>
<evidence type="ECO:0000256" key="4">
    <source>
        <dbReference type="ARBA" id="ARBA00022771"/>
    </source>
</evidence>
<evidence type="ECO:0000313" key="10">
    <source>
        <dbReference type="EMBL" id="CAE6469897.1"/>
    </source>
</evidence>
<organism evidence="10 11">
    <name type="scientific">Rhizoctonia solani</name>
    <dbReference type="NCBI Taxonomy" id="456999"/>
    <lineage>
        <taxon>Eukaryota</taxon>
        <taxon>Fungi</taxon>
        <taxon>Dikarya</taxon>
        <taxon>Basidiomycota</taxon>
        <taxon>Agaricomycotina</taxon>
        <taxon>Agaricomycetes</taxon>
        <taxon>Cantharellales</taxon>
        <taxon>Ceratobasidiaceae</taxon>
        <taxon>Rhizoctonia</taxon>
    </lineage>
</organism>
<dbReference type="GO" id="GO:0010468">
    <property type="term" value="P:regulation of gene expression"/>
    <property type="evidence" value="ECO:0007669"/>
    <property type="project" value="TreeGrafter"/>
</dbReference>
<accession>A0A8H3C1S0</accession>
<evidence type="ECO:0000313" key="11">
    <source>
        <dbReference type="Proteomes" id="UP000663850"/>
    </source>
</evidence>
<feature type="compositionally biased region" description="Polar residues" evidence="8">
    <location>
        <begin position="400"/>
        <end position="410"/>
    </location>
</feature>
<dbReference type="GO" id="GO:0005634">
    <property type="term" value="C:nucleus"/>
    <property type="evidence" value="ECO:0007669"/>
    <property type="project" value="UniProtKB-SubCell"/>
</dbReference>
<keyword evidence="5" id="KW-0862">Zinc</keyword>
<gene>
    <name evidence="10" type="ORF">RDB_LOCUS60416</name>
</gene>
<feature type="non-terminal residue" evidence="10">
    <location>
        <position position="1"/>
    </location>
</feature>
<feature type="domain" description="C2H2-type" evidence="9">
    <location>
        <begin position="643"/>
        <end position="667"/>
    </location>
</feature>
<dbReference type="GO" id="GO:0008270">
    <property type="term" value="F:zinc ion binding"/>
    <property type="evidence" value="ECO:0007669"/>
    <property type="project" value="UniProtKB-KW"/>
</dbReference>
<name>A0A8H3C1S0_9AGAM</name>
<feature type="region of interest" description="Disordered" evidence="8">
    <location>
        <begin position="234"/>
        <end position="270"/>
    </location>
</feature>
<dbReference type="InterPro" id="IPR013087">
    <property type="entry name" value="Znf_C2H2_type"/>
</dbReference>
<evidence type="ECO:0000256" key="1">
    <source>
        <dbReference type="ARBA" id="ARBA00004123"/>
    </source>
</evidence>
<feature type="compositionally biased region" description="Low complexity" evidence="8">
    <location>
        <begin position="101"/>
        <end position="111"/>
    </location>
</feature>
<dbReference type="Pfam" id="PF12874">
    <property type="entry name" value="zf-met"/>
    <property type="match status" value="1"/>
</dbReference>
<feature type="compositionally biased region" description="Basic and acidic residues" evidence="8">
    <location>
        <begin position="29"/>
        <end position="42"/>
    </location>
</feature>
<dbReference type="EMBL" id="CAJMWZ010003131">
    <property type="protein sequence ID" value="CAE6469897.1"/>
    <property type="molecule type" value="Genomic_DNA"/>
</dbReference>
<dbReference type="PROSITE" id="PS50157">
    <property type="entry name" value="ZINC_FINGER_C2H2_2"/>
    <property type="match status" value="2"/>
</dbReference>
<dbReference type="Proteomes" id="UP000663850">
    <property type="component" value="Unassembled WGS sequence"/>
</dbReference>
<evidence type="ECO:0000259" key="9">
    <source>
        <dbReference type="PROSITE" id="PS50157"/>
    </source>
</evidence>
<keyword evidence="2" id="KW-0479">Metal-binding</keyword>
<feature type="domain" description="C2H2-type" evidence="9">
    <location>
        <begin position="615"/>
        <end position="642"/>
    </location>
</feature>
<reference evidence="10" key="1">
    <citation type="submission" date="2021-01" db="EMBL/GenBank/DDBJ databases">
        <authorList>
            <person name="Kaushik A."/>
        </authorList>
    </citation>
    <scope>NUCLEOTIDE SEQUENCE</scope>
    <source>
        <strain evidence="10">Type strain: AG8-Rh-89/</strain>
    </source>
</reference>
<dbReference type="InterPro" id="IPR036236">
    <property type="entry name" value="Znf_C2H2_sf"/>
</dbReference>
<feature type="region of interest" description="Disordered" evidence="8">
    <location>
        <begin position="577"/>
        <end position="611"/>
    </location>
</feature>
<feature type="region of interest" description="Disordered" evidence="8">
    <location>
        <begin position="668"/>
        <end position="701"/>
    </location>
</feature>
<feature type="region of interest" description="Disordered" evidence="8">
    <location>
        <begin position="1"/>
        <end position="42"/>
    </location>
</feature>
<evidence type="ECO:0000256" key="5">
    <source>
        <dbReference type="ARBA" id="ARBA00022833"/>
    </source>
</evidence>
<feature type="compositionally biased region" description="Basic residues" evidence="8">
    <location>
        <begin position="678"/>
        <end position="696"/>
    </location>
</feature>
<feature type="compositionally biased region" description="Polar residues" evidence="8">
    <location>
        <begin position="234"/>
        <end position="244"/>
    </location>
</feature>
<feature type="compositionally biased region" description="Basic and acidic residues" evidence="8">
    <location>
        <begin position="190"/>
        <end position="206"/>
    </location>
</feature>
<keyword evidence="4 7" id="KW-0863">Zinc-finger</keyword>
<dbReference type="InterPro" id="IPR050331">
    <property type="entry name" value="Zinc_finger"/>
</dbReference>